<dbReference type="Proteomes" id="UP000190188">
    <property type="component" value="Unassembled WGS sequence"/>
</dbReference>
<feature type="region of interest" description="Disordered" evidence="1">
    <location>
        <begin position="55"/>
        <end position="102"/>
    </location>
</feature>
<evidence type="ECO:0000313" key="3">
    <source>
        <dbReference type="EMBL" id="OPA81321.1"/>
    </source>
</evidence>
<feature type="transmembrane region" description="Helical" evidence="2">
    <location>
        <begin position="31"/>
        <end position="47"/>
    </location>
</feature>
<organism evidence="3 4">
    <name type="scientific">Paenibacillus selenitireducens</name>
    <dbReference type="NCBI Taxonomy" id="1324314"/>
    <lineage>
        <taxon>Bacteria</taxon>
        <taxon>Bacillati</taxon>
        <taxon>Bacillota</taxon>
        <taxon>Bacilli</taxon>
        <taxon>Bacillales</taxon>
        <taxon>Paenibacillaceae</taxon>
        <taxon>Paenibacillus</taxon>
    </lineage>
</organism>
<feature type="compositionally biased region" description="Basic and acidic residues" evidence="1">
    <location>
        <begin position="86"/>
        <end position="102"/>
    </location>
</feature>
<dbReference type="PROSITE" id="PS51257">
    <property type="entry name" value="PROKAR_LIPOPROTEIN"/>
    <property type="match status" value="1"/>
</dbReference>
<sequence length="102" mass="11673">MVNRHRISFYVIIGLACLGILDAIIGGNYNLFIPIVVFGIVFLLLKFPPGRYRRTPRVKVSPRTEARYSSKSQKPKRKNVPFRVIEGSKGKDDSDDNIPRFH</sequence>
<protein>
    <submittedName>
        <fullName evidence="3">Uncharacterized protein</fullName>
    </submittedName>
</protein>
<keyword evidence="4" id="KW-1185">Reference proteome</keyword>
<keyword evidence="2" id="KW-1133">Transmembrane helix</keyword>
<accession>A0A1T2XN96</accession>
<dbReference type="EMBL" id="MSZX01000001">
    <property type="protein sequence ID" value="OPA81321.1"/>
    <property type="molecule type" value="Genomic_DNA"/>
</dbReference>
<proteinExistence type="predicted"/>
<evidence type="ECO:0000256" key="2">
    <source>
        <dbReference type="SAM" id="Phobius"/>
    </source>
</evidence>
<feature type="transmembrane region" description="Helical" evidence="2">
    <location>
        <begin position="7"/>
        <end position="25"/>
    </location>
</feature>
<name>A0A1T2XN96_9BACL</name>
<keyword evidence="2" id="KW-0812">Transmembrane</keyword>
<evidence type="ECO:0000256" key="1">
    <source>
        <dbReference type="SAM" id="MobiDB-lite"/>
    </source>
</evidence>
<dbReference type="OrthoDB" id="2660621at2"/>
<keyword evidence="2" id="KW-0472">Membrane</keyword>
<gene>
    <name evidence="3" type="ORF">BVG16_03120</name>
</gene>
<dbReference type="RefSeq" id="WP_078497052.1">
    <property type="nucleotide sequence ID" value="NZ_MSZX01000001.1"/>
</dbReference>
<reference evidence="3 4" key="1">
    <citation type="submission" date="2017-01" db="EMBL/GenBank/DDBJ databases">
        <title>Genome analysis of Paenibacillus selenitrireducens ES3-24.</title>
        <authorList>
            <person name="Xu D."/>
            <person name="Yao R."/>
            <person name="Zheng S."/>
        </authorList>
    </citation>
    <scope>NUCLEOTIDE SEQUENCE [LARGE SCALE GENOMIC DNA]</scope>
    <source>
        <strain evidence="3 4">ES3-24</strain>
    </source>
</reference>
<evidence type="ECO:0000313" key="4">
    <source>
        <dbReference type="Proteomes" id="UP000190188"/>
    </source>
</evidence>
<comment type="caution">
    <text evidence="3">The sequence shown here is derived from an EMBL/GenBank/DDBJ whole genome shotgun (WGS) entry which is preliminary data.</text>
</comment>
<dbReference type="AlphaFoldDB" id="A0A1T2XN96"/>
<dbReference type="STRING" id="1324314.BVG16_03120"/>